<dbReference type="PANTHER" id="PTHR48104:SF30">
    <property type="entry name" value="METACASPASE-1"/>
    <property type="match status" value="1"/>
</dbReference>
<dbReference type="SUPFAM" id="SSF52129">
    <property type="entry name" value="Caspase-like"/>
    <property type="match status" value="1"/>
</dbReference>
<accession>A0A4S8M200</accession>
<dbReference type="Pfam" id="PF00656">
    <property type="entry name" value="Peptidase_C14"/>
    <property type="match status" value="1"/>
</dbReference>
<dbReference type="PANTHER" id="PTHR48104">
    <property type="entry name" value="METACASPASE-4"/>
    <property type="match status" value="1"/>
</dbReference>
<dbReference type="Proteomes" id="UP000297245">
    <property type="component" value="Unassembled WGS sequence"/>
</dbReference>
<sequence>FLRKSSLWALIIGIDEYKSLKKLSGCIADTNDVVDFLTVRIGVPSDHIKILRNKDATRQAIISSIAAFATDDRIENGDAILIYYAGHGAEANPPQGWAAGGRHLPKIQMICAYDFEPAKSEIEDGQGILDIIMGVHLSRLAKAKGNNVTVILDSCFSGSGTRISNPVPGVLSRGVELPEDYQIMSTIDQELLREIPDEDRQVIISKGFEKTGAASHVLLAACSSNQTAVEHGGRGRFTFALTSLLRSFDLNAMTYQDAISRMDDLPAQTPQCEGVNSSRIIFNGRALDAGRVFYRATSKNGSITLEAGQAQGITKNATFDVLDSANLNALKLGSITAEEPGACSTIMKGSITLTSPAYAVQTSIGDGMDVAIGLPVDNAILPVITHAVQKMEERRPEKRNLRFVDIKTPPEHEIAVHREDKNAVFELTDNVWVKEGRNHLSYRIPLTKPDRLYNVFSYAADFFYHLRRSSKVQEAGRTTNISESISLAVFELKEQYVEEVRDYLLMPKLVQGKSNNLNSAGVIRIDVEEGRKIQYGLELSSSLDEPLYVWAFAFNMSDLSILEIYRPPLAKQPNQTDPSIPKHGSLPIGYGSGGARPLEFVIDNSEDVDVSYIKFFITTEYVDLSRIAQASPFCNHDRSIALGSPSRRLFDTVLVTVVTKKKSV</sequence>
<protein>
    <recommendedName>
        <fullName evidence="4">Peptidase C14 caspase domain-containing protein</fullName>
    </recommendedName>
</protein>
<evidence type="ECO:0000256" key="3">
    <source>
        <dbReference type="ARBA" id="ARBA00022807"/>
    </source>
</evidence>
<gene>
    <name evidence="5" type="ORF">K435DRAFT_893462</name>
</gene>
<keyword evidence="3" id="KW-0788">Thiol protease</keyword>
<dbReference type="OrthoDB" id="3223806at2759"/>
<dbReference type="InterPro" id="IPR011600">
    <property type="entry name" value="Pept_C14_caspase"/>
</dbReference>
<organism evidence="5 6">
    <name type="scientific">Dendrothele bispora (strain CBS 962.96)</name>
    <dbReference type="NCBI Taxonomy" id="1314807"/>
    <lineage>
        <taxon>Eukaryota</taxon>
        <taxon>Fungi</taxon>
        <taxon>Dikarya</taxon>
        <taxon>Basidiomycota</taxon>
        <taxon>Agaricomycotina</taxon>
        <taxon>Agaricomycetes</taxon>
        <taxon>Agaricomycetidae</taxon>
        <taxon>Agaricales</taxon>
        <taxon>Agaricales incertae sedis</taxon>
        <taxon>Dendrothele</taxon>
    </lineage>
</organism>
<reference evidence="5 6" key="1">
    <citation type="journal article" date="2019" name="Nat. Ecol. Evol.">
        <title>Megaphylogeny resolves global patterns of mushroom evolution.</title>
        <authorList>
            <person name="Varga T."/>
            <person name="Krizsan K."/>
            <person name="Foldi C."/>
            <person name="Dima B."/>
            <person name="Sanchez-Garcia M."/>
            <person name="Sanchez-Ramirez S."/>
            <person name="Szollosi G.J."/>
            <person name="Szarkandi J.G."/>
            <person name="Papp V."/>
            <person name="Albert L."/>
            <person name="Andreopoulos W."/>
            <person name="Angelini C."/>
            <person name="Antonin V."/>
            <person name="Barry K.W."/>
            <person name="Bougher N.L."/>
            <person name="Buchanan P."/>
            <person name="Buyck B."/>
            <person name="Bense V."/>
            <person name="Catcheside P."/>
            <person name="Chovatia M."/>
            <person name="Cooper J."/>
            <person name="Damon W."/>
            <person name="Desjardin D."/>
            <person name="Finy P."/>
            <person name="Geml J."/>
            <person name="Haridas S."/>
            <person name="Hughes K."/>
            <person name="Justo A."/>
            <person name="Karasinski D."/>
            <person name="Kautmanova I."/>
            <person name="Kiss B."/>
            <person name="Kocsube S."/>
            <person name="Kotiranta H."/>
            <person name="LaButti K.M."/>
            <person name="Lechner B.E."/>
            <person name="Liimatainen K."/>
            <person name="Lipzen A."/>
            <person name="Lukacs Z."/>
            <person name="Mihaltcheva S."/>
            <person name="Morgado L.N."/>
            <person name="Niskanen T."/>
            <person name="Noordeloos M.E."/>
            <person name="Ohm R.A."/>
            <person name="Ortiz-Santana B."/>
            <person name="Ovrebo C."/>
            <person name="Racz N."/>
            <person name="Riley R."/>
            <person name="Savchenko A."/>
            <person name="Shiryaev A."/>
            <person name="Soop K."/>
            <person name="Spirin V."/>
            <person name="Szebenyi C."/>
            <person name="Tomsovsky M."/>
            <person name="Tulloss R.E."/>
            <person name="Uehling J."/>
            <person name="Grigoriev I.V."/>
            <person name="Vagvolgyi C."/>
            <person name="Papp T."/>
            <person name="Martin F.M."/>
            <person name="Miettinen O."/>
            <person name="Hibbett D.S."/>
            <person name="Nagy L.G."/>
        </authorList>
    </citation>
    <scope>NUCLEOTIDE SEQUENCE [LARGE SCALE GENOMIC DNA]</scope>
    <source>
        <strain evidence="5 6">CBS 962.96</strain>
    </source>
</reference>
<comment type="similarity">
    <text evidence="1">Belongs to the peptidase C14B family.</text>
</comment>
<evidence type="ECO:0000256" key="1">
    <source>
        <dbReference type="ARBA" id="ARBA00009005"/>
    </source>
</evidence>
<feature type="non-terminal residue" evidence="5">
    <location>
        <position position="1"/>
    </location>
</feature>
<evidence type="ECO:0000256" key="2">
    <source>
        <dbReference type="ARBA" id="ARBA00022703"/>
    </source>
</evidence>
<dbReference type="Gene3D" id="3.40.50.1460">
    <property type="match status" value="1"/>
</dbReference>
<keyword evidence="3" id="KW-0645">Protease</keyword>
<feature type="domain" description="Peptidase C14 caspase" evidence="4">
    <location>
        <begin position="8"/>
        <end position="262"/>
    </location>
</feature>
<dbReference type="InterPro" id="IPR050452">
    <property type="entry name" value="Metacaspase"/>
</dbReference>
<keyword evidence="6" id="KW-1185">Reference proteome</keyword>
<proteinExistence type="inferred from homology"/>
<keyword evidence="2" id="KW-0053">Apoptosis</keyword>
<evidence type="ECO:0000313" key="5">
    <source>
        <dbReference type="EMBL" id="THU96129.1"/>
    </source>
</evidence>
<dbReference type="GO" id="GO:0006508">
    <property type="term" value="P:proteolysis"/>
    <property type="evidence" value="ECO:0007669"/>
    <property type="project" value="InterPro"/>
</dbReference>
<dbReference type="EMBL" id="ML179183">
    <property type="protein sequence ID" value="THU96129.1"/>
    <property type="molecule type" value="Genomic_DNA"/>
</dbReference>
<dbReference type="AlphaFoldDB" id="A0A4S8M200"/>
<keyword evidence="3" id="KW-0378">Hydrolase</keyword>
<name>A0A4S8M200_DENBC</name>
<evidence type="ECO:0000259" key="4">
    <source>
        <dbReference type="Pfam" id="PF00656"/>
    </source>
</evidence>
<dbReference type="GO" id="GO:0004197">
    <property type="term" value="F:cysteine-type endopeptidase activity"/>
    <property type="evidence" value="ECO:0007669"/>
    <property type="project" value="InterPro"/>
</dbReference>
<dbReference type="GO" id="GO:0005737">
    <property type="term" value="C:cytoplasm"/>
    <property type="evidence" value="ECO:0007669"/>
    <property type="project" value="TreeGrafter"/>
</dbReference>
<evidence type="ECO:0000313" key="6">
    <source>
        <dbReference type="Proteomes" id="UP000297245"/>
    </source>
</evidence>
<dbReference type="GO" id="GO:0006915">
    <property type="term" value="P:apoptotic process"/>
    <property type="evidence" value="ECO:0007669"/>
    <property type="project" value="UniProtKB-KW"/>
</dbReference>
<dbReference type="InterPro" id="IPR029030">
    <property type="entry name" value="Caspase-like_dom_sf"/>
</dbReference>